<name>A0A3D8HJN5_9BACT</name>
<sequence>MAKRKSVRKPRKKTQKTSAFLSTVKRVFIGAFIVVACLMGVLFIYDYFAVANQKPAVEEKKERTAIPAKKPVAKPKQDTPKQQTPKKTPAGKAPVATSTKTFKIPANTEIPRLKAKRQEQVIKHEGYTVSYNSEYRIANWVAYELTATEAKSRKTERSNKFVPDPLVKGATATNEDYSRTGYDRGHLAPAGDMKWSEKAMRESFYLSNICPQKPKLNRGIWKDLEEQCRLWAMDNGSLLIVTGPVMTDDMKRLGKNRVAIPKSFYKVLCYHTGSGYKGIAFLFENRDYKENSLKSMAIPIDSVERVTGIDFFPSIPDGEEKEMERTVDWDSWSF</sequence>
<evidence type="ECO:0000256" key="2">
    <source>
        <dbReference type="ARBA" id="ARBA00010052"/>
    </source>
</evidence>
<feature type="transmembrane region" description="Helical" evidence="12">
    <location>
        <begin position="20"/>
        <end position="45"/>
    </location>
</feature>
<comment type="caution">
    <text evidence="16">The sequence shown here is derived from an EMBL/GenBank/DDBJ whole genome shotgun (WGS) entry which is preliminary data.</text>
</comment>
<dbReference type="GO" id="GO:0003676">
    <property type="term" value="F:nucleic acid binding"/>
    <property type="evidence" value="ECO:0007669"/>
    <property type="project" value="InterPro"/>
</dbReference>
<evidence type="ECO:0000313" key="18">
    <source>
        <dbReference type="Proteomes" id="UP000629596"/>
    </source>
</evidence>
<evidence type="ECO:0000256" key="8">
    <source>
        <dbReference type="PIRSR" id="PIRSR640255-1"/>
    </source>
</evidence>
<dbReference type="GO" id="GO:0016787">
    <property type="term" value="F:hydrolase activity"/>
    <property type="evidence" value="ECO:0007669"/>
    <property type="project" value="UniProtKB-KW"/>
</dbReference>
<evidence type="ECO:0000259" key="14">
    <source>
        <dbReference type="SMART" id="SM00892"/>
    </source>
</evidence>
<dbReference type="AlphaFoldDB" id="A0A3D8HJN5"/>
<dbReference type="InterPro" id="IPR001604">
    <property type="entry name" value="Endo_G_ENPP1-like_dom"/>
</dbReference>
<dbReference type="EMBL" id="QREV01000001">
    <property type="protein sequence ID" value="RDU51194.1"/>
    <property type="molecule type" value="Genomic_DNA"/>
</dbReference>
<dbReference type="SMART" id="SM00892">
    <property type="entry name" value="Endonuclease_NS"/>
    <property type="match status" value="1"/>
</dbReference>
<evidence type="ECO:0000256" key="5">
    <source>
        <dbReference type="ARBA" id="ARBA00022759"/>
    </source>
</evidence>
<evidence type="ECO:0000256" key="4">
    <source>
        <dbReference type="ARBA" id="ARBA00022723"/>
    </source>
</evidence>
<protein>
    <recommendedName>
        <fullName evidence="10">Endonuclease</fullName>
        <ecNumber evidence="10">3.1.30.-</ecNumber>
    </recommendedName>
</protein>
<evidence type="ECO:0000256" key="6">
    <source>
        <dbReference type="ARBA" id="ARBA00022801"/>
    </source>
</evidence>
<dbReference type="EC" id="3.1.30.-" evidence="10"/>
<evidence type="ECO:0000256" key="7">
    <source>
        <dbReference type="ARBA" id="ARBA00022842"/>
    </source>
</evidence>
<dbReference type="CDD" id="cd00091">
    <property type="entry name" value="NUC"/>
    <property type="match status" value="1"/>
</dbReference>
<dbReference type="InterPro" id="IPR044925">
    <property type="entry name" value="His-Me_finger_sf"/>
</dbReference>
<evidence type="ECO:0000313" key="16">
    <source>
        <dbReference type="EMBL" id="RDU51194.1"/>
    </source>
</evidence>
<dbReference type="InterPro" id="IPR020821">
    <property type="entry name" value="ENPP1-3/EXOG-like_nuc-like"/>
</dbReference>
<dbReference type="RefSeq" id="WP_115497784.1">
    <property type="nucleotide sequence ID" value="NZ_JACRTI010000001.1"/>
</dbReference>
<reference evidence="15 18" key="2">
    <citation type="submission" date="2020-08" db="EMBL/GenBank/DDBJ databases">
        <title>Genome public.</title>
        <authorList>
            <person name="Liu C."/>
            <person name="Sun Q."/>
        </authorList>
    </citation>
    <scope>NUCLEOTIDE SEQUENCE [LARGE SCALE GENOMIC DNA]</scope>
    <source>
        <strain evidence="15 18">426_9</strain>
    </source>
</reference>
<feature type="region of interest" description="Disordered" evidence="11">
    <location>
        <begin position="59"/>
        <end position="101"/>
    </location>
</feature>
<keyword evidence="12" id="KW-0472">Membrane</keyword>
<dbReference type="GO" id="GO:0046872">
    <property type="term" value="F:metal ion binding"/>
    <property type="evidence" value="ECO:0007669"/>
    <property type="project" value="UniProtKB-KW"/>
</dbReference>
<evidence type="ECO:0000313" key="15">
    <source>
        <dbReference type="EMBL" id="MBC8600247.1"/>
    </source>
</evidence>
<dbReference type="PANTHER" id="PTHR13966:SF5">
    <property type="entry name" value="ENDONUCLEASE G, MITOCHONDRIAL"/>
    <property type="match status" value="1"/>
</dbReference>
<accession>A0A3D8HJN5</accession>
<reference evidence="16 17" key="1">
    <citation type="submission" date="2018-07" db="EMBL/GenBank/DDBJ databases">
        <title>Parabacteroides acidifaciens nov. sp., isolated from human feces.</title>
        <authorList>
            <person name="Wang Y.J."/>
        </authorList>
    </citation>
    <scope>NUCLEOTIDE SEQUENCE [LARGE SCALE GENOMIC DNA]</scope>
    <source>
        <strain evidence="16 17">426-9</strain>
    </source>
</reference>
<comment type="cofactor">
    <cofactor evidence="1 10">
        <name>Mg(2+)</name>
        <dbReference type="ChEBI" id="CHEBI:18420"/>
    </cofactor>
</comment>
<evidence type="ECO:0000259" key="13">
    <source>
        <dbReference type="SMART" id="SM00477"/>
    </source>
</evidence>
<keyword evidence="12" id="KW-1133">Transmembrane helix</keyword>
<dbReference type="InterPro" id="IPR040255">
    <property type="entry name" value="Non-specific_endonuclease"/>
</dbReference>
<keyword evidence="12" id="KW-0812">Transmembrane</keyword>
<evidence type="ECO:0000313" key="17">
    <source>
        <dbReference type="Proteomes" id="UP000256321"/>
    </source>
</evidence>
<dbReference type="Gene3D" id="3.40.570.10">
    <property type="entry name" value="Extracellular Endonuclease, subunit A"/>
    <property type="match status" value="1"/>
</dbReference>
<evidence type="ECO:0000256" key="9">
    <source>
        <dbReference type="PIRSR" id="PIRSR640255-2"/>
    </source>
</evidence>
<keyword evidence="6 10" id="KW-0378">Hydrolase</keyword>
<feature type="active site" description="Proton acceptor" evidence="8">
    <location>
        <position position="186"/>
    </location>
</feature>
<proteinExistence type="inferred from homology"/>
<dbReference type="InterPro" id="IPR018524">
    <property type="entry name" value="DNA/RNA_endonuclease_AS"/>
</dbReference>
<dbReference type="SUPFAM" id="SSF54060">
    <property type="entry name" value="His-Me finger endonucleases"/>
    <property type="match status" value="1"/>
</dbReference>
<dbReference type="InterPro" id="IPR044929">
    <property type="entry name" value="DNA/RNA_non-sp_Endonuclease_sf"/>
</dbReference>
<feature type="binding site" evidence="9">
    <location>
        <position position="217"/>
    </location>
    <ligand>
        <name>Mg(2+)</name>
        <dbReference type="ChEBI" id="CHEBI:18420"/>
        <note>catalytic</note>
    </ligand>
</feature>
<organism evidence="16 17">
    <name type="scientific">Parabacteroides acidifaciens</name>
    <dbReference type="NCBI Taxonomy" id="2290935"/>
    <lineage>
        <taxon>Bacteria</taxon>
        <taxon>Pseudomonadati</taxon>
        <taxon>Bacteroidota</taxon>
        <taxon>Bacteroidia</taxon>
        <taxon>Bacteroidales</taxon>
        <taxon>Tannerellaceae</taxon>
        <taxon>Parabacteroides</taxon>
    </lineage>
</organism>
<comment type="similarity">
    <text evidence="2 10">Belongs to the DNA/RNA non-specific endonuclease family.</text>
</comment>
<dbReference type="Proteomes" id="UP000629596">
    <property type="component" value="Unassembled WGS sequence"/>
</dbReference>
<dbReference type="SMART" id="SM00477">
    <property type="entry name" value="NUC"/>
    <property type="match status" value="1"/>
</dbReference>
<dbReference type="PROSITE" id="PS01070">
    <property type="entry name" value="NUCLEASE_NON_SPEC"/>
    <property type="match status" value="1"/>
</dbReference>
<dbReference type="GO" id="GO:0004519">
    <property type="term" value="F:endonuclease activity"/>
    <property type="evidence" value="ECO:0007669"/>
    <property type="project" value="UniProtKB-UniRule"/>
</dbReference>
<dbReference type="EMBL" id="JACRTI010000001">
    <property type="protein sequence ID" value="MBC8600247.1"/>
    <property type="molecule type" value="Genomic_DNA"/>
</dbReference>
<dbReference type="Pfam" id="PF01223">
    <property type="entry name" value="Endonuclease_NS"/>
    <property type="match status" value="1"/>
</dbReference>
<evidence type="ECO:0000256" key="1">
    <source>
        <dbReference type="ARBA" id="ARBA00001946"/>
    </source>
</evidence>
<keyword evidence="7" id="KW-0460">Magnesium</keyword>
<evidence type="ECO:0000256" key="11">
    <source>
        <dbReference type="SAM" id="MobiDB-lite"/>
    </source>
</evidence>
<evidence type="ECO:0000256" key="12">
    <source>
        <dbReference type="SAM" id="Phobius"/>
    </source>
</evidence>
<dbReference type="PANTHER" id="PTHR13966">
    <property type="entry name" value="ENDONUCLEASE RELATED"/>
    <property type="match status" value="1"/>
</dbReference>
<keyword evidence="5 10" id="KW-0255">Endonuclease</keyword>
<dbReference type="Proteomes" id="UP000256321">
    <property type="component" value="Unassembled WGS sequence"/>
</dbReference>
<feature type="domain" description="ENPP1-3/EXOG-like endonuclease/phosphodiesterase" evidence="13">
    <location>
        <begin position="124"/>
        <end position="318"/>
    </location>
</feature>
<keyword evidence="4 9" id="KW-0479">Metal-binding</keyword>
<feature type="domain" description="DNA/RNA non-specific endonuclease/pyrophosphatase/phosphodiesterase" evidence="14">
    <location>
        <begin position="123"/>
        <end position="318"/>
    </location>
</feature>
<evidence type="ECO:0000256" key="3">
    <source>
        <dbReference type="ARBA" id="ARBA00022722"/>
    </source>
</evidence>
<gene>
    <name evidence="16" type="ORF">DWU89_00765</name>
    <name evidence="15" type="ORF">H8784_00745</name>
</gene>
<keyword evidence="3 10" id="KW-0540">Nuclease</keyword>
<evidence type="ECO:0000256" key="10">
    <source>
        <dbReference type="RuleBase" id="RU366055"/>
    </source>
</evidence>
<keyword evidence="18" id="KW-1185">Reference proteome</keyword>